<dbReference type="CDD" id="cd08977">
    <property type="entry name" value="SusD"/>
    <property type="match status" value="1"/>
</dbReference>
<evidence type="ECO:0000256" key="1">
    <source>
        <dbReference type="ARBA" id="ARBA00004442"/>
    </source>
</evidence>
<keyword evidence="5" id="KW-0998">Cell outer membrane</keyword>
<evidence type="ECO:0000256" key="4">
    <source>
        <dbReference type="ARBA" id="ARBA00023136"/>
    </source>
</evidence>
<dbReference type="Gene3D" id="1.25.40.390">
    <property type="match status" value="1"/>
</dbReference>
<evidence type="ECO:0000256" key="3">
    <source>
        <dbReference type="ARBA" id="ARBA00022729"/>
    </source>
</evidence>
<comment type="caution">
    <text evidence="9">The sequence shown here is derived from an EMBL/GenBank/DDBJ whole genome shotgun (WGS) entry which is preliminary data.</text>
</comment>
<comment type="similarity">
    <text evidence="2">Belongs to the SusD family.</text>
</comment>
<dbReference type="Proteomes" id="UP001596023">
    <property type="component" value="Unassembled WGS sequence"/>
</dbReference>
<feature type="signal peptide" evidence="6">
    <location>
        <begin position="1"/>
        <end position="23"/>
    </location>
</feature>
<name>A0ABV9L5R1_9BACT</name>
<dbReference type="SUPFAM" id="SSF48452">
    <property type="entry name" value="TPR-like"/>
    <property type="match status" value="1"/>
</dbReference>
<keyword evidence="3 6" id="KW-0732">Signal</keyword>
<feature type="domain" description="SusD-like N-terminal" evidence="8">
    <location>
        <begin position="107"/>
        <end position="235"/>
    </location>
</feature>
<accession>A0ABV9L5R1</accession>
<evidence type="ECO:0000313" key="10">
    <source>
        <dbReference type="Proteomes" id="UP001596023"/>
    </source>
</evidence>
<dbReference type="InterPro" id="IPR012944">
    <property type="entry name" value="SusD_RagB_dom"/>
</dbReference>
<dbReference type="InterPro" id="IPR033985">
    <property type="entry name" value="SusD-like_N"/>
</dbReference>
<keyword evidence="10" id="KW-1185">Reference proteome</keyword>
<proteinExistence type="inferred from homology"/>
<dbReference type="RefSeq" id="WP_380002062.1">
    <property type="nucleotide sequence ID" value="NZ_JBHSGN010000191.1"/>
</dbReference>
<evidence type="ECO:0000259" key="7">
    <source>
        <dbReference type="Pfam" id="PF07980"/>
    </source>
</evidence>
<dbReference type="PROSITE" id="PS51257">
    <property type="entry name" value="PROKAR_LIPOPROTEIN"/>
    <property type="match status" value="1"/>
</dbReference>
<feature type="domain" description="RagB/SusD" evidence="7">
    <location>
        <begin position="296"/>
        <end position="520"/>
    </location>
</feature>
<evidence type="ECO:0000313" key="9">
    <source>
        <dbReference type="EMBL" id="MFC4677153.1"/>
    </source>
</evidence>
<dbReference type="Pfam" id="PF14322">
    <property type="entry name" value="SusD-like_3"/>
    <property type="match status" value="1"/>
</dbReference>
<dbReference type="Pfam" id="PF07980">
    <property type="entry name" value="SusD_RagB"/>
    <property type="match status" value="1"/>
</dbReference>
<feature type="chain" id="PRO_5047107022" evidence="6">
    <location>
        <begin position="24"/>
        <end position="520"/>
    </location>
</feature>
<evidence type="ECO:0000256" key="2">
    <source>
        <dbReference type="ARBA" id="ARBA00006275"/>
    </source>
</evidence>
<reference evidence="10" key="1">
    <citation type="journal article" date="2019" name="Int. J. Syst. Evol. Microbiol.">
        <title>The Global Catalogue of Microorganisms (GCM) 10K type strain sequencing project: providing services to taxonomists for standard genome sequencing and annotation.</title>
        <authorList>
            <consortium name="The Broad Institute Genomics Platform"/>
            <consortium name="The Broad Institute Genome Sequencing Center for Infectious Disease"/>
            <person name="Wu L."/>
            <person name="Ma J."/>
        </authorList>
    </citation>
    <scope>NUCLEOTIDE SEQUENCE [LARGE SCALE GENOMIC DNA]</scope>
    <source>
        <strain evidence="10">CCUG 66188</strain>
    </source>
</reference>
<evidence type="ECO:0000259" key="8">
    <source>
        <dbReference type="Pfam" id="PF14322"/>
    </source>
</evidence>
<protein>
    <submittedName>
        <fullName evidence="9">RagB/SusD family nutrient uptake outer membrane protein</fullName>
    </submittedName>
</protein>
<gene>
    <name evidence="9" type="ORF">ACFO6W_26085</name>
</gene>
<organism evidence="9 10">
    <name type="scientific">Dysgonomonas termitidis</name>
    <dbReference type="NCBI Taxonomy" id="1516126"/>
    <lineage>
        <taxon>Bacteria</taxon>
        <taxon>Pseudomonadati</taxon>
        <taxon>Bacteroidota</taxon>
        <taxon>Bacteroidia</taxon>
        <taxon>Bacteroidales</taxon>
        <taxon>Dysgonomonadaceae</taxon>
        <taxon>Dysgonomonas</taxon>
    </lineage>
</organism>
<dbReference type="InterPro" id="IPR011990">
    <property type="entry name" value="TPR-like_helical_dom_sf"/>
</dbReference>
<comment type="subcellular location">
    <subcellularLocation>
        <location evidence="1">Cell outer membrane</location>
    </subcellularLocation>
</comment>
<dbReference type="EMBL" id="JBHSGN010000191">
    <property type="protein sequence ID" value="MFC4677153.1"/>
    <property type="molecule type" value="Genomic_DNA"/>
</dbReference>
<evidence type="ECO:0000256" key="5">
    <source>
        <dbReference type="ARBA" id="ARBA00023237"/>
    </source>
</evidence>
<sequence>MKRNKLFFTAGLLILLSSCSLNYDPVGAYSDVTEGTEVGLAFTSKADVLAHRQSMYIALKECEHFYQDVLLFAEIHSDNAYSGNEGGAPPGFEKNDVADMMAKPPLQRGWNRRMANIALANKLISNIDNVPDPALTDDERRQYKAEALIYRAMLYYDMALLWGRVSVVIIEAGDITAENIGESYEKYFPKQNTEDEVYAQIEKDLLDALPDAPVDNSNKGLCSKGLACALLAKIYADNTSFRDYDKVIQYCDQVRDLGFSLAGDFSDLFGVQLQDPANPPGPANPAINARRRNTEEAIFEIQFSAAGDRGSFNNQIFGPLLDNFTPVTFANWVLPTHELIDLYESESGDKRYPETIVYYGGTQLGFTPPRNWGYTTSHYPHMYKFRSSFSSNIKYRYADILLLKAEALILKQNPDLSGAAGIINQIRHRAGLSDLTAPAMANKEAALNTMLKERRKELAFEGHRWNDLVRLEKVEEVLNSFKERDPYSRITNRFTRTHYKFPIQKAILDANDLLTQNPGY</sequence>
<evidence type="ECO:0000256" key="6">
    <source>
        <dbReference type="SAM" id="SignalP"/>
    </source>
</evidence>
<keyword evidence="4" id="KW-0472">Membrane</keyword>